<evidence type="ECO:0000256" key="5">
    <source>
        <dbReference type="SAM" id="Phobius"/>
    </source>
</evidence>
<evidence type="ECO:0000256" key="2">
    <source>
        <dbReference type="ARBA" id="ARBA00022692"/>
    </source>
</evidence>
<feature type="transmembrane region" description="Helical" evidence="5">
    <location>
        <begin position="138"/>
        <end position="156"/>
    </location>
</feature>
<feature type="transmembrane region" description="Helical" evidence="5">
    <location>
        <begin position="373"/>
        <end position="391"/>
    </location>
</feature>
<feature type="transmembrane region" description="Helical" evidence="5">
    <location>
        <begin position="464"/>
        <end position="487"/>
    </location>
</feature>
<feature type="transmembrane region" description="Helical" evidence="5">
    <location>
        <begin position="397"/>
        <end position="417"/>
    </location>
</feature>
<feature type="transmembrane region" description="Helical" evidence="5">
    <location>
        <begin position="114"/>
        <end position="131"/>
    </location>
</feature>
<dbReference type="Pfam" id="PF07690">
    <property type="entry name" value="MFS_1"/>
    <property type="match status" value="1"/>
</dbReference>
<keyword evidence="6" id="KW-1185">Reference proteome</keyword>
<protein>
    <submittedName>
        <fullName evidence="7">Proton-coupled folate transporter isoform X1</fullName>
    </submittedName>
</protein>
<comment type="subcellular location">
    <subcellularLocation>
        <location evidence="1">Membrane</location>
        <topology evidence="1">Multi-pass membrane protein</topology>
    </subcellularLocation>
</comment>
<accession>A0A9R0CV46</accession>
<feature type="transmembrane region" description="Helical" evidence="5">
    <location>
        <begin position="429"/>
        <end position="452"/>
    </location>
</feature>
<dbReference type="PANTHER" id="PTHR23507">
    <property type="entry name" value="ZGC:174356"/>
    <property type="match status" value="1"/>
</dbReference>
<evidence type="ECO:0000313" key="6">
    <source>
        <dbReference type="Proteomes" id="UP000829999"/>
    </source>
</evidence>
<sequence>MILILLFVNYKCHTNYSLLLKYAVYKLDKMNFLLFEKVDRRKPWYKYVTVEPPMFLYMMAYMITNVIEQTFYVFQACTVNHGYSPEICYNISSYSDINKEVQLTVSTFHQWNGVAGHVVPLLLAFFLGSYSDKRGRKVILLAGLLGKLYFSAMITLNTAKAWPVEYVIYTAALPSALTGADLAIFAGCFAYIADVSSLKNRTLRVGILDVVYLSTMPTGVAIGNLLWNKVVNRSFTIMFAINTSLMVLATLYTIIFLKWQTRPEQKSLAEAGVKNPITDFFDVKNIVHTVTILTQRRPNNRRLFLWFLLISMAFYTFQRDERSVMYLYTIKVFQWDTTSFSNFRTYLSTLYVLAMLFGIPLMTKVLRWRDTVIVMLGASAHICGHLVYAHAKVDKLWYLGATFAAFGPCVAPLIRSMTSKVLPASERGVAYAFLSVMENAVAMFASIIYSQLYKATLDTEFVNSIFYLTITTQVVVFSLTFIMELMLKCKPLEPLYEADEERRMSTSS</sequence>
<reference evidence="7" key="1">
    <citation type="submission" date="2025-08" db="UniProtKB">
        <authorList>
            <consortium name="RefSeq"/>
        </authorList>
    </citation>
    <scope>IDENTIFICATION</scope>
    <source>
        <tissue evidence="7">Whole larval tissue</tissue>
    </source>
</reference>
<dbReference type="Proteomes" id="UP000829999">
    <property type="component" value="Chromosome 25"/>
</dbReference>
<dbReference type="Gene3D" id="1.20.1250.20">
    <property type="entry name" value="MFS general substrate transporter like domains"/>
    <property type="match status" value="1"/>
</dbReference>
<evidence type="ECO:0000256" key="4">
    <source>
        <dbReference type="ARBA" id="ARBA00023136"/>
    </source>
</evidence>
<feature type="transmembrane region" description="Helical" evidence="5">
    <location>
        <begin position="303"/>
        <end position="318"/>
    </location>
</feature>
<dbReference type="RefSeq" id="XP_035430310.1">
    <property type="nucleotide sequence ID" value="XM_035574417.2"/>
</dbReference>
<dbReference type="PANTHER" id="PTHR23507:SF37">
    <property type="entry name" value="GH08173P"/>
    <property type="match status" value="1"/>
</dbReference>
<evidence type="ECO:0000313" key="7">
    <source>
        <dbReference type="RefSeq" id="XP_035430310.1"/>
    </source>
</evidence>
<evidence type="ECO:0000256" key="1">
    <source>
        <dbReference type="ARBA" id="ARBA00004141"/>
    </source>
</evidence>
<dbReference type="GeneID" id="118262804"/>
<evidence type="ECO:0000256" key="3">
    <source>
        <dbReference type="ARBA" id="ARBA00022989"/>
    </source>
</evidence>
<keyword evidence="3 5" id="KW-1133">Transmembrane helix</keyword>
<feature type="transmembrane region" description="Helical" evidence="5">
    <location>
        <begin position="205"/>
        <end position="227"/>
    </location>
</feature>
<dbReference type="OrthoDB" id="419734at2759"/>
<keyword evidence="2 5" id="KW-0812">Transmembrane</keyword>
<organism evidence="6 7">
    <name type="scientific">Spodoptera frugiperda</name>
    <name type="common">Fall armyworm</name>
    <dbReference type="NCBI Taxonomy" id="7108"/>
    <lineage>
        <taxon>Eukaryota</taxon>
        <taxon>Metazoa</taxon>
        <taxon>Ecdysozoa</taxon>
        <taxon>Arthropoda</taxon>
        <taxon>Hexapoda</taxon>
        <taxon>Insecta</taxon>
        <taxon>Pterygota</taxon>
        <taxon>Neoptera</taxon>
        <taxon>Endopterygota</taxon>
        <taxon>Lepidoptera</taxon>
        <taxon>Glossata</taxon>
        <taxon>Ditrysia</taxon>
        <taxon>Noctuoidea</taxon>
        <taxon>Noctuidae</taxon>
        <taxon>Amphipyrinae</taxon>
        <taxon>Spodoptera</taxon>
    </lineage>
</organism>
<proteinExistence type="predicted"/>
<feature type="transmembrane region" description="Helical" evidence="5">
    <location>
        <begin position="343"/>
        <end position="361"/>
    </location>
</feature>
<dbReference type="GO" id="GO:0016020">
    <property type="term" value="C:membrane"/>
    <property type="evidence" value="ECO:0007669"/>
    <property type="project" value="UniProtKB-SubCell"/>
</dbReference>
<dbReference type="InterPro" id="IPR036259">
    <property type="entry name" value="MFS_trans_sf"/>
</dbReference>
<name>A0A9R0CV46_SPOFR</name>
<gene>
    <name evidence="7" type="primary">LOC118262804</name>
</gene>
<dbReference type="SUPFAM" id="SSF103473">
    <property type="entry name" value="MFS general substrate transporter"/>
    <property type="match status" value="1"/>
</dbReference>
<dbReference type="AlphaFoldDB" id="A0A9R0CV46"/>
<keyword evidence="4 5" id="KW-0472">Membrane</keyword>
<dbReference type="InterPro" id="IPR011701">
    <property type="entry name" value="MFS"/>
</dbReference>
<feature type="transmembrane region" description="Helical" evidence="5">
    <location>
        <begin position="233"/>
        <end position="257"/>
    </location>
</feature>
<feature type="transmembrane region" description="Helical" evidence="5">
    <location>
        <begin position="168"/>
        <end position="193"/>
    </location>
</feature>
<dbReference type="GO" id="GO:0022857">
    <property type="term" value="F:transmembrane transporter activity"/>
    <property type="evidence" value="ECO:0007669"/>
    <property type="project" value="InterPro"/>
</dbReference>